<protein>
    <submittedName>
        <fullName evidence="2">Uncharacterized protein</fullName>
    </submittedName>
</protein>
<evidence type="ECO:0000313" key="2">
    <source>
        <dbReference type="EMBL" id="SFG42011.1"/>
    </source>
</evidence>
<feature type="transmembrane region" description="Helical" evidence="1">
    <location>
        <begin position="20"/>
        <end position="41"/>
    </location>
</feature>
<keyword evidence="1" id="KW-0472">Membrane</keyword>
<proteinExistence type="predicted"/>
<gene>
    <name evidence="2" type="ORF">SAMN02787118_12097</name>
</gene>
<evidence type="ECO:0000313" key="3">
    <source>
        <dbReference type="Proteomes" id="UP000181942"/>
    </source>
</evidence>
<feature type="transmembrane region" description="Helical" evidence="1">
    <location>
        <begin position="91"/>
        <end position="109"/>
    </location>
</feature>
<keyword evidence="1" id="KW-0812">Transmembrane</keyword>
<evidence type="ECO:0000256" key="1">
    <source>
        <dbReference type="SAM" id="Phobius"/>
    </source>
</evidence>
<feature type="transmembrane region" description="Helical" evidence="1">
    <location>
        <begin position="180"/>
        <end position="199"/>
    </location>
</feature>
<organism evidence="2 3">
    <name type="scientific">Streptomyces mirabilis</name>
    <dbReference type="NCBI Taxonomy" id="68239"/>
    <lineage>
        <taxon>Bacteria</taxon>
        <taxon>Bacillati</taxon>
        <taxon>Actinomycetota</taxon>
        <taxon>Actinomycetes</taxon>
        <taxon>Kitasatosporales</taxon>
        <taxon>Streptomycetaceae</taxon>
        <taxon>Streptomyces</taxon>
    </lineage>
</organism>
<dbReference type="EMBL" id="FONR01000020">
    <property type="protein sequence ID" value="SFG42011.1"/>
    <property type="molecule type" value="Genomic_DNA"/>
</dbReference>
<sequence>MNSPRRVTPPTALALYARSRAIPTTLAAFACAALLTFWVAGRPDAFLDPYRRVPLLSLAPLLASAAIGLSLHSYARDLDDTAVRPWWPRRLAHLLVLTALAATVLALAVPGQAQVFGSAGMVRNTLGAVGITAVGAVLFGARASWMPTMLYFSAVYLSAASPRMSGETILTWPMQTGPQTGAWAAALALYVLGSALYAVRGARPEGPRG</sequence>
<dbReference type="OrthoDB" id="4337469at2"/>
<accession>A0A1I2RW73</accession>
<dbReference type="RefSeq" id="WP_075031864.1">
    <property type="nucleotide sequence ID" value="NZ_FONR01000020.1"/>
</dbReference>
<name>A0A1I2RW73_9ACTN</name>
<dbReference type="PROSITE" id="PS51257">
    <property type="entry name" value="PROKAR_LIPOPROTEIN"/>
    <property type="match status" value="1"/>
</dbReference>
<reference evidence="2 3" key="1">
    <citation type="submission" date="2016-10" db="EMBL/GenBank/DDBJ databases">
        <authorList>
            <person name="de Groot N.N."/>
        </authorList>
    </citation>
    <scope>NUCLEOTIDE SEQUENCE [LARGE SCALE GENOMIC DNA]</scope>
    <source>
        <strain evidence="2 3">OK461</strain>
    </source>
</reference>
<dbReference type="AlphaFoldDB" id="A0A1I2RW73"/>
<dbReference type="Proteomes" id="UP000181942">
    <property type="component" value="Unassembled WGS sequence"/>
</dbReference>
<feature type="transmembrane region" description="Helical" evidence="1">
    <location>
        <begin position="121"/>
        <end position="141"/>
    </location>
</feature>
<keyword evidence="1" id="KW-1133">Transmembrane helix</keyword>
<feature type="transmembrane region" description="Helical" evidence="1">
    <location>
        <begin position="53"/>
        <end position="71"/>
    </location>
</feature>